<dbReference type="InterPro" id="IPR029058">
    <property type="entry name" value="AB_hydrolase_fold"/>
</dbReference>
<dbReference type="AlphaFoldDB" id="A0A5C8I022"/>
<dbReference type="InterPro" id="IPR013595">
    <property type="entry name" value="Pept_S33_TAP-like_C"/>
</dbReference>
<keyword evidence="3 6" id="KW-0378">Hydrolase</keyword>
<comment type="similarity">
    <text evidence="1">Belongs to the peptidase S33 family.</text>
</comment>
<dbReference type="Proteomes" id="UP000321034">
    <property type="component" value="Unassembled WGS sequence"/>
</dbReference>
<dbReference type="InterPro" id="IPR051601">
    <property type="entry name" value="Serine_prot/Carboxylest_S33"/>
</dbReference>
<organism evidence="6 7">
    <name type="scientific">Microbacterium hatanonis</name>
    <dbReference type="NCBI Taxonomy" id="404366"/>
    <lineage>
        <taxon>Bacteria</taxon>
        <taxon>Bacillati</taxon>
        <taxon>Actinomycetota</taxon>
        <taxon>Actinomycetes</taxon>
        <taxon>Micrococcales</taxon>
        <taxon>Microbacteriaceae</taxon>
        <taxon>Microbacterium</taxon>
    </lineage>
</organism>
<dbReference type="SUPFAM" id="SSF53474">
    <property type="entry name" value="alpha/beta-Hydrolases"/>
    <property type="match status" value="1"/>
</dbReference>
<dbReference type="PANTHER" id="PTHR43248">
    <property type="entry name" value="2-SUCCINYL-6-HYDROXY-2,4-CYCLOHEXADIENE-1-CARBOXYLATE SYNTHASE"/>
    <property type="match status" value="1"/>
</dbReference>
<evidence type="ECO:0000256" key="3">
    <source>
        <dbReference type="ARBA" id="ARBA00022801"/>
    </source>
</evidence>
<comment type="caution">
    <text evidence="6">The sequence shown here is derived from an EMBL/GenBank/DDBJ whole genome shotgun (WGS) entry which is preliminary data.</text>
</comment>
<evidence type="ECO:0000256" key="1">
    <source>
        <dbReference type="ARBA" id="ARBA00010088"/>
    </source>
</evidence>
<name>A0A5C8I022_9MICO</name>
<evidence type="ECO:0000259" key="5">
    <source>
        <dbReference type="Pfam" id="PF08386"/>
    </source>
</evidence>
<accession>A0A5C8I022</accession>
<gene>
    <name evidence="6" type="ORF">FVP77_01825</name>
</gene>
<dbReference type="Pfam" id="PF08386">
    <property type="entry name" value="Abhydrolase_4"/>
    <property type="match status" value="1"/>
</dbReference>
<keyword evidence="7" id="KW-1185">Reference proteome</keyword>
<dbReference type="Gene3D" id="3.40.50.1820">
    <property type="entry name" value="alpha/beta hydrolase"/>
    <property type="match status" value="1"/>
</dbReference>
<reference evidence="6 7" key="1">
    <citation type="submission" date="2019-08" db="EMBL/GenBank/DDBJ databases">
        <authorList>
            <person name="Dong K."/>
        </authorList>
    </citation>
    <scope>NUCLEOTIDE SEQUENCE [LARGE SCALE GENOMIC DNA]</scope>
    <source>
        <strain evidence="6 7">JCM14558</strain>
    </source>
</reference>
<evidence type="ECO:0000256" key="2">
    <source>
        <dbReference type="ARBA" id="ARBA00022729"/>
    </source>
</evidence>
<evidence type="ECO:0000256" key="4">
    <source>
        <dbReference type="SAM" id="SignalP"/>
    </source>
</evidence>
<keyword evidence="2 4" id="KW-0732">Signal</keyword>
<evidence type="ECO:0000313" key="6">
    <source>
        <dbReference type="EMBL" id="TXK12247.1"/>
    </source>
</evidence>
<protein>
    <submittedName>
        <fullName evidence="6">Alpha/beta hydrolase</fullName>
    </submittedName>
</protein>
<feature type="signal peptide" evidence="4">
    <location>
        <begin position="1"/>
        <end position="27"/>
    </location>
</feature>
<evidence type="ECO:0000313" key="7">
    <source>
        <dbReference type="Proteomes" id="UP000321034"/>
    </source>
</evidence>
<sequence length="513" mass="53760">MTRVRSRIAAAVAVLASVVLVASGCSAFTSDSWAPPPTVTPDVSGVSADLLPFYGQEVAWESCAAEEQFDCANVRVPRDWNAPAAGEIEIAVIRHRADSGEPIGSLFTNPGGPGVSGVDTLQQALDVVVGSPLRENYDVIGFDPRGVGASTAVDCYDTADLDQYLYDIPDAPRGSDEWTAELEARDAAFAAACDANSDGLLPFVSTENAARDLDVLRAVTGQTTLDYLGYSWGTALGAAYAQLHPDRVGRMVLDGALDPSIPGAQVGVGQMEGFQRSLDAFLTSCVSYDDCPFRGTLAEASADLDAVFASVDARPLVAVDGRELGADTLMLALLNALYSPASWPYLRVTLTGVQNGDPAPAFTLADAYNERQGGGYVGNSEEAFPAYNCMDYPVAGEAETQAAQAELEQVAPLAAEYFSGPDVCEQWPYPPTGTRGPVSADGAAPILVIGTTSDPATPYQWAVSLADQLQSGVLVTRVGEGHTGYNKGNTCVDDAVVAYLVDGVVPDADIRCE</sequence>
<feature type="domain" description="Peptidase S33 tripeptidyl aminopeptidase-like C-terminal" evidence="5">
    <location>
        <begin position="418"/>
        <end position="512"/>
    </location>
</feature>
<dbReference type="PANTHER" id="PTHR43248:SF29">
    <property type="entry name" value="TRIPEPTIDYL AMINOPEPTIDASE"/>
    <property type="match status" value="1"/>
</dbReference>
<feature type="chain" id="PRO_5022691321" evidence="4">
    <location>
        <begin position="28"/>
        <end position="513"/>
    </location>
</feature>
<proteinExistence type="inferred from homology"/>
<dbReference type="OrthoDB" id="3252468at2"/>
<dbReference type="EMBL" id="VRSV01000001">
    <property type="protein sequence ID" value="TXK12247.1"/>
    <property type="molecule type" value="Genomic_DNA"/>
</dbReference>
<dbReference type="GO" id="GO:0016787">
    <property type="term" value="F:hydrolase activity"/>
    <property type="evidence" value="ECO:0007669"/>
    <property type="project" value="UniProtKB-KW"/>
</dbReference>
<dbReference type="PROSITE" id="PS51257">
    <property type="entry name" value="PROKAR_LIPOPROTEIN"/>
    <property type="match status" value="1"/>
</dbReference>